<evidence type="ECO:0000313" key="10">
    <source>
        <dbReference type="Proteomes" id="UP000189464"/>
    </source>
</evidence>
<dbReference type="EMBL" id="CP019698">
    <property type="protein sequence ID" value="AQS59511.1"/>
    <property type="molecule type" value="Genomic_DNA"/>
</dbReference>
<dbReference type="RefSeq" id="WP_077714580.1">
    <property type="nucleotide sequence ID" value="NZ_CP019698.1"/>
</dbReference>
<evidence type="ECO:0000313" key="9">
    <source>
        <dbReference type="EMBL" id="AQS59511.1"/>
    </source>
</evidence>
<keyword evidence="7 8" id="KW-0627">Porphyrin biosynthesis</keyword>
<reference evidence="9 10" key="1">
    <citation type="journal article" date="2016" name="Int. J. Syst. Evol. Microbiol.">
        <title>Desulfotomaculum ferrireducens sp. nov., a moderately thermophilic sulfate-reducing and dissimilatory Fe(III)-reducing bacterium isolated from compost.</title>
        <authorList>
            <person name="Yang G."/>
            <person name="Guo J."/>
            <person name="Zhuang L."/>
            <person name="Yuan Y."/>
            <person name="Zhou S."/>
        </authorList>
    </citation>
    <scope>NUCLEOTIDE SEQUENCE [LARGE SCALE GENOMIC DNA]</scope>
    <source>
        <strain evidence="9 10">GSS09</strain>
    </source>
</reference>
<dbReference type="SUPFAM" id="SSF53383">
    <property type="entry name" value="PLP-dependent transferases"/>
    <property type="match status" value="1"/>
</dbReference>
<name>A0A1S6IXK8_9FIRM</name>
<comment type="subunit">
    <text evidence="8">Homodimer.</text>
</comment>
<dbReference type="Pfam" id="PF00202">
    <property type="entry name" value="Aminotran_3"/>
    <property type="match status" value="1"/>
</dbReference>
<evidence type="ECO:0000256" key="8">
    <source>
        <dbReference type="HAMAP-Rule" id="MF_00375"/>
    </source>
</evidence>
<evidence type="ECO:0000256" key="7">
    <source>
        <dbReference type="ARBA" id="ARBA00023244"/>
    </source>
</evidence>
<dbReference type="InterPro" id="IPR004639">
    <property type="entry name" value="4pyrrol_synth_GluAld_NH2Trfase"/>
</dbReference>
<dbReference type="InterPro" id="IPR015422">
    <property type="entry name" value="PyrdxlP-dep_Trfase_small"/>
</dbReference>
<dbReference type="Gene3D" id="3.90.1150.10">
    <property type="entry name" value="Aspartate Aminotransferase, domain 1"/>
    <property type="match status" value="1"/>
</dbReference>
<evidence type="ECO:0000256" key="3">
    <source>
        <dbReference type="ARBA" id="ARBA00004819"/>
    </source>
</evidence>
<dbReference type="AlphaFoldDB" id="A0A1S6IXK8"/>
<keyword evidence="5 8" id="KW-0663">Pyridoxal phosphate</keyword>
<dbReference type="InterPro" id="IPR015421">
    <property type="entry name" value="PyrdxlP-dep_Trfase_major"/>
</dbReference>
<dbReference type="GO" id="GO:0006782">
    <property type="term" value="P:protoporphyrinogen IX biosynthetic process"/>
    <property type="evidence" value="ECO:0007669"/>
    <property type="project" value="UniProtKB-UniRule"/>
</dbReference>
<dbReference type="PANTHER" id="PTHR43713:SF3">
    <property type="entry name" value="GLUTAMATE-1-SEMIALDEHYDE 2,1-AMINOMUTASE 1, CHLOROPLASTIC-RELATED"/>
    <property type="match status" value="1"/>
</dbReference>
<dbReference type="UniPathway" id="UPA00251">
    <property type="reaction ID" value="UER00317"/>
</dbReference>
<proteinExistence type="inferred from homology"/>
<dbReference type="Gene3D" id="3.40.640.10">
    <property type="entry name" value="Type I PLP-dependent aspartate aminotransferase-like (Major domain)"/>
    <property type="match status" value="1"/>
</dbReference>
<dbReference type="GO" id="GO:0005737">
    <property type="term" value="C:cytoplasm"/>
    <property type="evidence" value="ECO:0007669"/>
    <property type="project" value="UniProtKB-SubCell"/>
</dbReference>
<comment type="subcellular location">
    <subcellularLocation>
        <location evidence="8">Cytoplasm</location>
    </subcellularLocation>
</comment>
<gene>
    <name evidence="8" type="primary">hemL</name>
    <name evidence="9" type="ORF">B0537_10725</name>
</gene>
<dbReference type="GO" id="GO:0042286">
    <property type="term" value="F:glutamate-1-semialdehyde 2,1-aminomutase activity"/>
    <property type="evidence" value="ECO:0007669"/>
    <property type="project" value="UniProtKB-UniRule"/>
</dbReference>
<organism evidence="9 10">
    <name type="scientific">Desulforamulus ferrireducens</name>
    <dbReference type="NCBI Taxonomy" id="1833852"/>
    <lineage>
        <taxon>Bacteria</taxon>
        <taxon>Bacillati</taxon>
        <taxon>Bacillota</taxon>
        <taxon>Clostridia</taxon>
        <taxon>Eubacteriales</taxon>
        <taxon>Peptococcaceae</taxon>
        <taxon>Desulforamulus</taxon>
    </lineage>
</organism>
<dbReference type="InterPro" id="IPR015424">
    <property type="entry name" value="PyrdxlP-dep_Trfase"/>
</dbReference>
<dbReference type="STRING" id="1833852.B0537_10725"/>
<dbReference type="GO" id="GO:0030170">
    <property type="term" value="F:pyridoxal phosphate binding"/>
    <property type="evidence" value="ECO:0007669"/>
    <property type="project" value="InterPro"/>
</dbReference>
<dbReference type="InterPro" id="IPR049704">
    <property type="entry name" value="Aminotrans_3_PPA_site"/>
</dbReference>
<dbReference type="NCBIfam" id="TIGR00713">
    <property type="entry name" value="hemL"/>
    <property type="match status" value="1"/>
</dbReference>
<keyword evidence="6 8" id="KW-0413">Isomerase</keyword>
<dbReference type="HAMAP" id="MF_00375">
    <property type="entry name" value="HemL_aminotrans_3"/>
    <property type="match status" value="1"/>
</dbReference>
<sequence>MAPSYQKSKEMFEQAQMFIPGGVNSPVRAFKSVGLNPPFIAKANGARMWDVDGNEYIDYVCSWGPLILGHRHPAVMHAIQRCLERGTTYGAPTDLELTLAQMVVEALPSVEMVRMVNSGTEATMSALRLARAYTNRNKIIKFEGNYHGHHDSLLIKAGSGALTHGVPTSPGVPENIAANTINARYNDLELLEKIFSEIGQEVAAVIVEPMAGNMGVVPPAEGFLQGIRKLCDQYGALLIFDEVITGFRLSYGGAQAYYNVMPDLTCLGKIIGGGLPVGAYGGRKEIMQMISPAGPVYQAGTLSGNPLAMTAGIATLEQLQQPGVYQELDRKSALLAQGMAQAAKAAGVEVTFNRVQSLQCCFFTKHQVNDFASASTSNTKHYAIFFKSMLDQGIYLAPAQFEAAFVSLAHSDSDIERTVEAAFNAFKAVAQSQ</sequence>
<keyword evidence="10" id="KW-1185">Reference proteome</keyword>
<feature type="modified residue" description="N6-(pyridoxal phosphate)lysine" evidence="8">
    <location>
        <position position="269"/>
    </location>
</feature>
<dbReference type="OrthoDB" id="9807885at2"/>
<comment type="catalytic activity">
    <reaction evidence="1 8">
        <text>(S)-4-amino-5-oxopentanoate = 5-aminolevulinate</text>
        <dbReference type="Rhea" id="RHEA:14265"/>
        <dbReference type="ChEBI" id="CHEBI:57501"/>
        <dbReference type="ChEBI" id="CHEBI:356416"/>
        <dbReference type="EC" id="5.4.3.8"/>
    </reaction>
</comment>
<evidence type="ECO:0000256" key="2">
    <source>
        <dbReference type="ARBA" id="ARBA00001933"/>
    </source>
</evidence>
<dbReference type="InterPro" id="IPR005814">
    <property type="entry name" value="Aminotrans_3"/>
</dbReference>
<dbReference type="Proteomes" id="UP000189464">
    <property type="component" value="Chromosome"/>
</dbReference>
<accession>A0A1S6IXK8</accession>
<comment type="pathway">
    <text evidence="3">Porphyrin-containing compound metabolism; protoporphyrin-IX biosynthesis; 5-aminolevulinate from L-glutamyl-tRNA(Glu): step 2/2.</text>
</comment>
<comment type="cofactor">
    <cofactor evidence="2 8">
        <name>pyridoxal 5'-phosphate</name>
        <dbReference type="ChEBI" id="CHEBI:597326"/>
    </cofactor>
</comment>
<dbReference type="EC" id="5.4.3.8" evidence="8"/>
<evidence type="ECO:0000256" key="1">
    <source>
        <dbReference type="ARBA" id="ARBA00001579"/>
    </source>
</evidence>
<dbReference type="KEGG" id="dfg:B0537_10725"/>
<protein>
    <recommendedName>
        <fullName evidence="8">Glutamate-1-semialdehyde 2,1-aminomutase</fullName>
        <shortName evidence="8">GSA</shortName>
        <ecNumber evidence="8">5.4.3.8</ecNumber>
    </recommendedName>
    <alternativeName>
        <fullName evidence="8">Glutamate-1-semialdehyde aminotransferase</fullName>
        <shortName evidence="8">GSA-AT</shortName>
    </alternativeName>
</protein>
<evidence type="ECO:0000256" key="5">
    <source>
        <dbReference type="ARBA" id="ARBA00022898"/>
    </source>
</evidence>
<comment type="similarity">
    <text evidence="4 8">Belongs to the class-III pyridoxal-phosphate-dependent aminotransferase family. HemL subfamily.</text>
</comment>
<dbReference type="NCBIfam" id="NF000818">
    <property type="entry name" value="PRK00062.1"/>
    <property type="match status" value="1"/>
</dbReference>
<keyword evidence="8" id="KW-0963">Cytoplasm</keyword>
<dbReference type="PROSITE" id="PS00600">
    <property type="entry name" value="AA_TRANSFER_CLASS_3"/>
    <property type="match status" value="1"/>
</dbReference>
<evidence type="ECO:0000256" key="6">
    <source>
        <dbReference type="ARBA" id="ARBA00023235"/>
    </source>
</evidence>
<evidence type="ECO:0000256" key="4">
    <source>
        <dbReference type="ARBA" id="ARBA00008981"/>
    </source>
</evidence>
<dbReference type="CDD" id="cd00610">
    <property type="entry name" value="OAT_like"/>
    <property type="match status" value="1"/>
</dbReference>
<dbReference type="GO" id="GO:0008483">
    <property type="term" value="F:transaminase activity"/>
    <property type="evidence" value="ECO:0007669"/>
    <property type="project" value="InterPro"/>
</dbReference>
<dbReference type="PANTHER" id="PTHR43713">
    <property type="entry name" value="GLUTAMATE-1-SEMIALDEHYDE 2,1-AMINOMUTASE"/>
    <property type="match status" value="1"/>
</dbReference>
<dbReference type="FunFam" id="3.40.640.10:FF:000021">
    <property type="entry name" value="Glutamate-1-semialdehyde 2,1-aminomutase"/>
    <property type="match status" value="1"/>
</dbReference>